<feature type="transmembrane region" description="Helical" evidence="2">
    <location>
        <begin position="34"/>
        <end position="53"/>
    </location>
</feature>
<evidence type="ECO:0000313" key="4">
    <source>
        <dbReference type="Proteomes" id="UP001596492"/>
    </source>
</evidence>
<gene>
    <name evidence="3" type="ORF">ACFQS8_15265</name>
</gene>
<organism evidence="3 4">
    <name type="scientific">Hirschia litorea</name>
    <dbReference type="NCBI Taxonomy" id="1199156"/>
    <lineage>
        <taxon>Bacteria</taxon>
        <taxon>Pseudomonadati</taxon>
        <taxon>Pseudomonadota</taxon>
        <taxon>Alphaproteobacteria</taxon>
        <taxon>Hyphomonadales</taxon>
        <taxon>Hyphomonadaceae</taxon>
        <taxon>Hirschia</taxon>
    </lineage>
</organism>
<evidence type="ECO:0000256" key="1">
    <source>
        <dbReference type="SAM" id="MobiDB-lite"/>
    </source>
</evidence>
<feature type="region of interest" description="Disordered" evidence="1">
    <location>
        <begin position="347"/>
        <end position="404"/>
    </location>
</feature>
<feature type="transmembrane region" description="Helical" evidence="2">
    <location>
        <begin position="270"/>
        <end position="292"/>
    </location>
</feature>
<feature type="region of interest" description="Disordered" evidence="1">
    <location>
        <begin position="297"/>
        <end position="324"/>
    </location>
</feature>
<dbReference type="EMBL" id="JBHTBR010000009">
    <property type="protein sequence ID" value="MFC7292979.1"/>
    <property type="molecule type" value="Genomic_DNA"/>
</dbReference>
<keyword evidence="4" id="KW-1185">Reference proteome</keyword>
<reference evidence="4" key="1">
    <citation type="journal article" date="2019" name="Int. J. Syst. Evol. Microbiol.">
        <title>The Global Catalogue of Microorganisms (GCM) 10K type strain sequencing project: providing services to taxonomists for standard genome sequencing and annotation.</title>
        <authorList>
            <consortium name="The Broad Institute Genomics Platform"/>
            <consortium name="The Broad Institute Genome Sequencing Center for Infectious Disease"/>
            <person name="Wu L."/>
            <person name="Ma J."/>
        </authorList>
    </citation>
    <scope>NUCLEOTIDE SEQUENCE [LARGE SCALE GENOMIC DNA]</scope>
    <source>
        <strain evidence="4">CCUG 51308</strain>
    </source>
</reference>
<keyword evidence="2" id="KW-0472">Membrane</keyword>
<evidence type="ECO:0000313" key="3">
    <source>
        <dbReference type="EMBL" id="MFC7292979.1"/>
    </source>
</evidence>
<feature type="transmembrane region" description="Helical" evidence="2">
    <location>
        <begin position="65"/>
        <end position="90"/>
    </location>
</feature>
<accession>A0ABW2IP78</accession>
<keyword evidence="2" id="KW-1133">Transmembrane helix</keyword>
<name>A0ABW2IP78_9PROT</name>
<dbReference type="RefSeq" id="WP_382168976.1">
    <property type="nucleotide sequence ID" value="NZ_JBHTBR010000009.1"/>
</dbReference>
<comment type="caution">
    <text evidence="3">The sequence shown here is derived from an EMBL/GenBank/DDBJ whole genome shotgun (WGS) entry which is preliminary data.</text>
</comment>
<feature type="compositionally biased region" description="Basic and acidic residues" evidence="1">
    <location>
        <begin position="379"/>
        <end position="389"/>
    </location>
</feature>
<keyword evidence="2" id="KW-0812">Transmembrane</keyword>
<dbReference type="Proteomes" id="UP001596492">
    <property type="component" value="Unassembled WGS sequence"/>
</dbReference>
<feature type="region of interest" description="Disordered" evidence="1">
    <location>
        <begin position="1"/>
        <end position="20"/>
    </location>
</feature>
<protein>
    <submittedName>
        <fullName evidence="3">Uncharacterized protein</fullName>
    </submittedName>
</protein>
<sequence>MSVDETSHNIADLEAEQGPVEPPEHGLPGHMVKVIIIGLVLVCMLLSGFGNIATWTNGVEGVDYAIAFGTGIISEVIGAVLLVVIIWCMARPSFQRLLMAILFLPVWSMATFQNASASWSYYVEASNSDEIAAAQKRALETRQALKTQANLAQERIEEIKSELSFIGMTRTPEEIRAERDRLPDNYVTKRAELTAELNKAERRISLDTELSDQRAMLSKTAGAGVVANVTDAGVSESQTNLGAPASDMPASAADIHDIWSFLGFVQTNRLGSLVLVMEIMKSFGLLLVNVVFAGEGRKRRPKADQTAQRSNTKRAPAQNRVAQTPVAVAPTAKVIPMLAVPATAAVATPAPAPRQEAVPKRSTNQSAKSNIRFADEEDSQKSDTQEESVKTGTEGGIGISSKFV</sequence>
<feature type="transmembrane region" description="Helical" evidence="2">
    <location>
        <begin position="97"/>
        <end position="115"/>
    </location>
</feature>
<evidence type="ECO:0000256" key="2">
    <source>
        <dbReference type="SAM" id="Phobius"/>
    </source>
</evidence>
<proteinExistence type="predicted"/>